<proteinExistence type="predicted"/>
<evidence type="ECO:0000313" key="1">
    <source>
        <dbReference type="EMBL" id="SUZ61552.1"/>
    </source>
</evidence>
<protein>
    <submittedName>
        <fullName evidence="1">Uncharacterized protein</fullName>
    </submittedName>
</protein>
<dbReference type="AlphaFoldDB" id="A0A381P3N8"/>
<name>A0A381P3N8_9ZZZZ</name>
<organism evidence="1">
    <name type="scientific">marine metagenome</name>
    <dbReference type="NCBI Taxonomy" id="408172"/>
    <lineage>
        <taxon>unclassified sequences</taxon>
        <taxon>metagenomes</taxon>
        <taxon>ecological metagenomes</taxon>
    </lineage>
</organism>
<feature type="non-terminal residue" evidence="1">
    <location>
        <position position="28"/>
    </location>
</feature>
<accession>A0A381P3N8</accession>
<dbReference type="EMBL" id="UINC01000811">
    <property type="protein sequence ID" value="SUZ61552.1"/>
    <property type="molecule type" value="Genomic_DNA"/>
</dbReference>
<reference evidence="1" key="1">
    <citation type="submission" date="2018-05" db="EMBL/GenBank/DDBJ databases">
        <authorList>
            <person name="Lanie J.A."/>
            <person name="Ng W.-L."/>
            <person name="Kazmierczak K.M."/>
            <person name="Andrzejewski T.M."/>
            <person name="Davidsen T.M."/>
            <person name="Wayne K.J."/>
            <person name="Tettelin H."/>
            <person name="Glass J.I."/>
            <person name="Rusch D."/>
            <person name="Podicherti R."/>
            <person name="Tsui H.-C.T."/>
            <person name="Winkler M.E."/>
        </authorList>
    </citation>
    <scope>NUCLEOTIDE SEQUENCE</scope>
</reference>
<sequence length="28" mass="2679">MLFSIKVVLVGLIVFVLNACGGGGGGAS</sequence>
<gene>
    <name evidence="1" type="ORF">METZ01_LOCUS14406</name>
</gene>